<evidence type="ECO:0000259" key="1">
    <source>
        <dbReference type="Pfam" id="PF12728"/>
    </source>
</evidence>
<protein>
    <submittedName>
        <fullName evidence="2">Helix-turn-helix domain-containing protein</fullName>
    </submittedName>
</protein>
<dbReference type="Proteomes" id="UP001155840">
    <property type="component" value="Unassembled WGS sequence"/>
</dbReference>
<proteinExistence type="predicted"/>
<accession>A0AA44CBI3</accession>
<dbReference type="InterPro" id="IPR041657">
    <property type="entry name" value="HTH_17"/>
</dbReference>
<dbReference type="Pfam" id="PF12728">
    <property type="entry name" value="HTH_17"/>
    <property type="match status" value="1"/>
</dbReference>
<dbReference type="InterPro" id="IPR009061">
    <property type="entry name" value="DNA-bd_dom_put_sf"/>
</dbReference>
<dbReference type="SUPFAM" id="SSF46955">
    <property type="entry name" value="Putative DNA-binding domain"/>
    <property type="match status" value="1"/>
</dbReference>
<keyword evidence="3" id="KW-1185">Reference proteome</keyword>
<reference evidence="2" key="1">
    <citation type="submission" date="2020-03" db="EMBL/GenBank/DDBJ databases">
        <title>Ferranicluibacter endophyticum gen. nov., sp. nov., a new genus isolated from Rubus ulmifolius Schott. stem.</title>
        <authorList>
            <person name="Roca-Couso R."/>
            <person name="Flores-Felix J.D."/>
            <person name="Igual J.M."/>
            <person name="Rivas R."/>
        </authorList>
    </citation>
    <scope>NUCLEOTIDE SEQUENCE</scope>
    <source>
        <strain evidence="2">CRRU44</strain>
    </source>
</reference>
<evidence type="ECO:0000313" key="3">
    <source>
        <dbReference type="Proteomes" id="UP001155840"/>
    </source>
</evidence>
<dbReference type="EMBL" id="JAANCM010000002">
    <property type="protein sequence ID" value="NHT75077.1"/>
    <property type="molecule type" value="Genomic_DNA"/>
</dbReference>
<evidence type="ECO:0000313" key="2">
    <source>
        <dbReference type="EMBL" id="NHT75077.1"/>
    </source>
</evidence>
<gene>
    <name evidence="2" type="ORF">G8E10_04810</name>
</gene>
<feature type="domain" description="Helix-turn-helix" evidence="1">
    <location>
        <begin position="5"/>
        <end position="55"/>
    </location>
</feature>
<comment type="caution">
    <text evidence="2">The sequence shown here is derived from an EMBL/GenBank/DDBJ whole genome shotgun (WGS) entry which is preliminary data.</text>
</comment>
<dbReference type="AlphaFoldDB" id="A0AA44CBI3"/>
<sequence>MTKNLRVQQAAEYLGLSKSFLDKARCYGGGPVFAKLGSSVIYSTADLDSWVAERRVIAANDNRPTVKVSA</sequence>
<dbReference type="RefSeq" id="WP_167127460.1">
    <property type="nucleotide sequence ID" value="NZ_JAANCM010000002.1"/>
</dbReference>
<name>A0AA44CBI3_9HYPH</name>
<organism evidence="2 3">
    <name type="scientific">Ferranicluibacter rubi</name>
    <dbReference type="NCBI Taxonomy" id="2715133"/>
    <lineage>
        <taxon>Bacteria</taxon>
        <taxon>Pseudomonadati</taxon>
        <taxon>Pseudomonadota</taxon>
        <taxon>Alphaproteobacteria</taxon>
        <taxon>Hyphomicrobiales</taxon>
        <taxon>Rhizobiaceae</taxon>
        <taxon>Ferranicluibacter</taxon>
    </lineage>
</organism>